<evidence type="ECO:0000259" key="8">
    <source>
        <dbReference type="Pfam" id="PF05848"/>
    </source>
</evidence>
<feature type="domain" description="CtsR C-terminal dimerization" evidence="9">
    <location>
        <begin position="80"/>
        <end position="147"/>
    </location>
</feature>
<gene>
    <name evidence="10" type="primary">ctsR</name>
    <name evidence="10" type="ORF">CSC2_34300</name>
</gene>
<dbReference type="Gene3D" id="1.10.1200.150">
    <property type="entry name" value="Transcriptional regulator CtsR, C-terminal domain"/>
    <property type="match status" value="1"/>
</dbReference>
<dbReference type="PIRSF" id="PIRSF010607">
    <property type="entry name" value="Txn_repr_CtsR"/>
    <property type="match status" value="1"/>
</dbReference>
<evidence type="ECO:0000256" key="5">
    <source>
        <dbReference type="ARBA" id="ARBA00023125"/>
    </source>
</evidence>
<evidence type="ECO:0000259" key="9">
    <source>
        <dbReference type="Pfam" id="PF17727"/>
    </source>
</evidence>
<keyword evidence="4 7" id="KW-0805">Transcription regulation</keyword>
<evidence type="ECO:0000256" key="3">
    <source>
        <dbReference type="ARBA" id="ARBA00022491"/>
    </source>
</evidence>
<comment type="similarity">
    <text evidence="1 7">Belongs to the CtsR family.</text>
</comment>
<keyword evidence="11" id="KW-1185">Reference proteome</keyword>
<evidence type="ECO:0000256" key="6">
    <source>
        <dbReference type="ARBA" id="ARBA00023163"/>
    </source>
</evidence>
<sequence>MVARLSDVIEEFIKNLLEQSCDQELQIQRNELADKFSCAPSQINYVLTTRFTCDKGYLIESKRGGGGCILIKKITYDTKDKIYQIISSSIGDSLTYQNGVAIIESLYDLDIINKRELALIKITINDRTLQNTENKNRVRADILRSLVMVLLS</sequence>
<dbReference type="Pfam" id="PF17727">
    <property type="entry name" value="CtsR_C"/>
    <property type="match status" value="1"/>
</dbReference>
<dbReference type="InterPro" id="IPR041473">
    <property type="entry name" value="CtsR_C"/>
</dbReference>
<dbReference type="InterPro" id="IPR041902">
    <property type="entry name" value="CtsR_N_sf"/>
</dbReference>
<dbReference type="InterPro" id="IPR041908">
    <property type="entry name" value="CtsR_C_sf"/>
</dbReference>
<keyword evidence="6 7" id="KW-0804">Transcription</keyword>
<evidence type="ECO:0000313" key="10">
    <source>
        <dbReference type="EMBL" id="GFZ32904.1"/>
    </source>
</evidence>
<evidence type="ECO:0000313" key="11">
    <source>
        <dbReference type="Proteomes" id="UP000663802"/>
    </source>
</evidence>
<evidence type="ECO:0000256" key="4">
    <source>
        <dbReference type="ARBA" id="ARBA00023015"/>
    </source>
</evidence>
<dbReference type="EMBL" id="BMBA01000003">
    <property type="protein sequence ID" value="GFZ32904.1"/>
    <property type="molecule type" value="Genomic_DNA"/>
</dbReference>
<dbReference type="InterPro" id="IPR040465">
    <property type="entry name" value="CtsR_N"/>
</dbReference>
<keyword evidence="5 7" id="KW-0238">DNA-binding</keyword>
<protein>
    <recommendedName>
        <fullName evidence="2 7">Transcriptional regulator CtsR</fullName>
    </recommendedName>
</protein>
<reference evidence="10 11" key="1">
    <citation type="journal article" date="2021" name="Int. J. Syst. Evol. Microbiol.">
        <title>Clostridium zeae sp. nov., isolated from corn silage.</title>
        <authorList>
            <person name="Kobayashi H."/>
            <person name="Tanizawa Y."/>
            <person name="Yagura M."/>
            <person name="Sakamoto M."/>
            <person name="Ohkuma M."/>
            <person name="Tohno M."/>
        </authorList>
    </citation>
    <scope>NUCLEOTIDE SEQUENCE [LARGE SCALE GENOMIC DNA]</scope>
    <source>
        <strain evidence="10 11">CSC2</strain>
    </source>
</reference>
<comment type="caution">
    <text evidence="10">The sequence shown here is derived from an EMBL/GenBank/DDBJ whole genome shotgun (WGS) entry which is preliminary data.</text>
</comment>
<evidence type="ECO:0000256" key="2">
    <source>
        <dbReference type="ARBA" id="ARBA00014129"/>
    </source>
</evidence>
<organism evidence="10 11">
    <name type="scientific">Clostridium zeae</name>
    <dbReference type="NCBI Taxonomy" id="2759022"/>
    <lineage>
        <taxon>Bacteria</taxon>
        <taxon>Bacillati</taxon>
        <taxon>Bacillota</taxon>
        <taxon>Clostridia</taxon>
        <taxon>Eubacteriales</taxon>
        <taxon>Clostridiaceae</taxon>
        <taxon>Clostridium</taxon>
    </lineage>
</organism>
<dbReference type="Proteomes" id="UP000663802">
    <property type="component" value="Unassembled WGS sequence"/>
</dbReference>
<keyword evidence="3 7" id="KW-0678">Repressor</keyword>
<dbReference type="Pfam" id="PF05848">
    <property type="entry name" value="CtsR"/>
    <property type="match status" value="1"/>
</dbReference>
<feature type="domain" description="CtsR N-terminal HTH" evidence="8">
    <location>
        <begin position="4"/>
        <end position="74"/>
    </location>
</feature>
<dbReference type="InterPro" id="IPR008463">
    <property type="entry name" value="CtsR"/>
</dbReference>
<name>A0ABQ1EDR7_9CLOT</name>
<dbReference type="Gene3D" id="3.30.56.130">
    <property type="entry name" value="Transcriptional regulator CtsR, winged HTH domain"/>
    <property type="match status" value="1"/>
</dbReference>
<evidence type="ECO:0000256" key="1">
    <source>
        <dbReference type="ARBA" id="ARBA00010189"/>
    </source>
</evidence>
<proteinExistence type="inferred from homology"/>
<evidence type="ECO:0000256" key="7">
    <source>
        <dbReference type="PIRNR" id="PIRNR010607"/>
    </source>
</evidence>
<accession>A0ABQ1EDR7</accession>